<gene>
    <name evidence="2" type="ORF">B0T26DRAFT_676023</name>
</gene>
<reference evidence="2" key="1">
    <citation type="submission" date="2023-06" db="EMBL/GenBank/DDBJ databases">
        <title>Genome-scale phylogeny and comparative genomics of the fungal order Sordariales.</title>
        <authorList>
            <consortium name="Lawrence Berkeley National Laboratory"/>
            <person name="Hensen N."/>
            <person name="Bonometti L."/>
            <person name="Westerberg I."/>
            <person name="Brannstrom I.O."/>
            <person name="Guillou S."/>
            <person name="Cros-Aarteil S."/>
            <person name="Calhoun S."/>
            <person name="Haridas S."/>
            <person name="Kuo A."/>
            <person name="Mondo S."/>
            <person name="Pangilinan J."/>
            <person name="Riley R."/>
            <person name="LaButti K."/>
            <person name="Andreopoulos B."/>
            <person name="Lipzen A."/>
            <person name="Chen C."/>
            <person name="Yanf M."/>
            <person name="Daum C."/>
            <person name="Ng V."/>
            <person name="Clum A."/>
            <person name="Steindorff A."/>
            <person name="Ohm R."/>
            <person name="Martin F."/>
            <person name="Silar P."/>
            <person name="Natvig D."/>
            <person name="Lalanne C."/>
            <person name="Gautier V."/>
            <person name="Ament-velasquez S.L."/>
            <person name="Kruys A."/>
            <person name="Hutchinson M.I."/>
            <person name="Powell A.J."/>
            <person name="Barry K."/>
            <person name="Miller A.N."/>
            <person name="Grigoriev I.V."/>
            <person name="Debuchy R."/>
            <person name="Gladieux P."/>
            <person name="Thoren M.H."/>
            <person name="Johannesson H."/>
        </authorList>
    </citation>
    <scope>NUCLEOTIDE SEQUENCE</scope>
    <source>
        <strain evidence="2">SMH2392-1A</strain>
    </source>
</reference>
<proteinExistence type="predicted"/>
<dbReference type="EMBL" id="JAUIRO010000004">
    <property type="protein sequence ID" value="KAK0717757.1"/>
    <property type="molecule type" value="Genomic_DNA"/>
</dbReference>
<evidence type="ECO:0000313" key="3">
    <source>
        <dbReference type="Proteomes" id="UP001172101"/>
    </source>
</evidence>
<feature type="compositionally biased region" description="Low complexity" evidence="1">
    <location>
        <begin position="10"/>
        <end position="29"/>
    </location>
</feature>
<dbReference type="RefSeq" id="XP_060296550.1">
    <property type="nucleotide sequence ID" value="XM_060439919.1"/>
</dbReference>
<feature type="region of interest" description="Disordered" evidence="1">
    <location>
        <begin position="132"/>
        <end position="159"/>
    </location>
</feature>
<organism evidence="2 3">
    <name type="scientific">Lasiosphaeria miniovina</name>
    <dbReference type="NCBI Taxonomy" id="1954250"/>
    <lineage>
        <taxon>Eukaryota</taxon>
        <taxon>Fungi</taxon>
        <taxon>Dikarya</taxon>
        <taxon>Ascomycota</taxon>
        <taxon>Pezizomycotina</taxon>
        <taxon>Sordariomycetes</taxon>
        <taxon>Sordariomycetidae</taxon>
        <taxon>Sordariales</taxon>
        <taxon>Lasiosphaeriaceae</taxon>
        <taxon>Lasiosphaeria</taxon>
    </lineage>
</organism>
<dbReference type="Proteomes" id="UP001172101">
    <property type="component" value="Unassembled WGS sequence"/>
</dbReference>
<sequence length="159" mass="18467">MEAEPPPQSEAETATPQPEPAATTNAEPTPSEEADESTWWSARKPTPESAEYPYVDKYRFGIGIVTPANITETRPGLYIGDLATHWFDQRAALRALVPAANHLYIVFEDEQCTAPKKQYREYLEWLDKKEKEWERKQDEEEERKKQKEKEREKQAEQAQ</sequence>
<name>A0AA40DXY5_9PEZI</name>
<protein>
    <submittedName>
        <fullName evidence="2">Uncharacterized protein</fullName>
    </submittedName>
</protein>
<accession>A0AA40DXY5</accession>
<evidence type="ECO:0000256" key="1">
    <source>
        <dbReference type="SAM" id="MobiDB-lite"/>
    </source>
</evidence>
<dbReference type="GeneID" id="85323189"/>
<evidence type="ECO:0000313" key="2">
    <source>
        <dbReference type="EMBL" id="KAK0717757.1"/>
    </source>
</evidence>
<comment type="caution">
    <text evidence="2">The sequence shown here is derived from an EMBL/GenBank/DDBJ whole genome shotgun (WGS) entry which is preliminary data.</text>
</comment>
<keyword evidence="3" id="KW-1185">Reference proteome</keyword>
<feature type="region of interest" description="Disordered" evidence="1">
    <location>
        <begin position="1"/>
        <end position="47"/>
    </location>
</feature>
<dbReference type="AlphaFoldDB" id="A0AA40DXY5"/>